<keyword evidence="3" id="KW-1185">Reference proteome</keyword>
<proteinExistence type="predicted"/>
<accession>A0ABU3Z6U5</accession>
<dbReference type="CDD" id="cd02140">
    <property type="entry name" value="Frm2-like"/>
    <property type="match status" value="1"/>
</dbReference>
<dbReference type="SUPFAM" id="SSF55469">
    <property type="entry name" value="FMN-dependent nitroreductase-like"/>
    <property type="match status" value="1"/>
</dbReference>
<dbReference type="EMBL" id="JAWJZB010000002">
    <property type="protein sequence ID" value="MDV5087641.1"/>
    <property type="molecule type" value="Genomic_DNA"/>
</dbReference>
<name>A0ABU3Z6U5_9FIRM</name>
<reference evidence="2 3" key="1">
    <citation type="submission" date="2023-10" db="EMBL/GenBank/DDBJ databases">
        <title>Veillonella sp. nov., isolated from a pig farm feces dump.</title>
        <authorList>
            <person name="Chang Y.-H."/>
        </authorList>
    </citation>
    <scope>NUCLEOTIDE SEQUENCE [LARGE SCALE GENOMIC DNA]</scope>
    <source>
        <strain evidence="2 3">YH-vei2233</strain>
    </source>
</reference>
<dbReference type="PANTHER" id="PTHR43035">
    <property type="entry name" value="FATTY ACID REPRESSION MUTANT PROTEIN 2-RELATED"/>
    <property type="match status" value="1"/>
</dbReference>
<comment type="caution">
    <text evidence="2">The sequence shown here is derived from an EMBL/GenBank/DDBJ whole genome shotgun (WGS) entry which is preliminary data.</text>
</comment>
<organism evidence="2 3">
    <name type="scientific">Veillonella absiana</name>
    <dbReference type="NCBI Taxonomy" id="3079305"/>
    <lineage>
        <taxon>Bacteria</taxon>
        <taxon>Bacillati</taxon>
        <taxon>Bacillota</taxon>
        <taxon>Negativicutes</taxon>
        <taxon>Veillonellales</taxon>
        <taxon>Veillonellaceae</taxon>
        <taxon>Veillonella</taxon>
    </lineage>
</organism>
<dbReference type="InterPro" id="IPR033877">
    <property type="entry name" value="Frm2/Hbn1"/>
</dbReference>
<gene>
    <name evidence="2" type="ORF">RVY80_02090</name>
</gene>
<dbReference type="RefSeq" id="WP_295190662.1">
    <property type="nucleotide sequence ID" value="NZ_JAWJZA010000005.1"/>
</dbReference>
<dbReference type="InterPro" id="IPR029479">
    <property type="entry name" value="Nitroreductase"/>
</dbReference>
<dbReference type="PANTHER" id="PTHR43035:SF1">
    <property type="entry name" value="FATTY ACID REPRESSION MUTANT PROTEIN 2-RELATED"/>
    <property type="match status" value="1"/>
</dbReference>
<sequence>MRTTELLQERRTYYAIDKNIPVSNDDVVRFVEAATELVPDSFNMKSSRVVVALDEKHDQLWDAIYDMFEGKVPREKIDSFKAGRGTILYFIDEPTVAGLQEQFPGYAGNFPGWANQAVGMLQFSIWTGLRELNIGASLQHYNPVINDVVRKLFDVPETWTLNAQMPFGGIIAEPDAKAKEDISARVKVFR</sequence>
<evidence type="ECO:0000259" key="1">
    <source>
        <dbReference type="Pfam" id="PF00881"/>
    </source>
</evidence>
<protein>
    <submittedName>
        <fullName evidence="2">Nitroreductase family protein</fullName>
    </submittedName>
</protein>
<evidence type="ECO:0000313" key="3">
    <source>
        <dbReference type="Proteomes" id="UP001272515"/>
    </source>
</evidence>
<evidence type="ECO:0000313" key="2">
    <source>
        <dbReference type="EMBL" id="MDV5087641.1"/>
    </source>
</evidence>
<feature type="domain" description="Nitroreductase" evidence="1">
    <location>
        <begin position="8"/>
        <end position="168"/>
    </location>
</feature>
<dbReference type="InterPro" id="IPR000415">
    <property type="entry name" value="Nitroreductase-like"/>
</dbReference>
<dbReference type="Pfam" id="PF00881">
    <property type="entry name" value="Nitroreductase"/>
    <property type="match status" value="1"/>
</dbReference>
<dbReference type="Proteomes" id="UP001272515">
    <property type="component" value="Unassembled WGS sequence"/>
</dbReference>
<dbReference type="Gene3D" id="3.40.109.10">
    <property type="entry name" value="NADH Oxidase"/>
    <property type="match status" value="1"/>
</dbReference>